<keyword evidence="1" id="KW-1133">Transmembrane helix</keyword>
<dbReference type="Proteomes" id="UP000324800">
    <property type="component" value="Unassembled WGS sequence"/>
</dbReference>
<evidence type="ECO:0000313" key="3">
    <source>
        <dbReference type="Proteomes" id="UP000324800"/>
    </source>
</evidence>
<sequence length="286" mass="31228">MLIQLSQYKQLIDPLDAPFVAPVPATNDSLNVNVFSSALILNSLVFSLVSDANTIIKPNGLLTQLLDRVNIDHNPAIAPVLDVLLHPKKIAELPANTMISLQQRSWVNCQRIIIRFTYFLLTLIGIYVPFDTPETTSYVNISVILMVQQVLQSDTTITMELVDSNLTNAQYTADVHDSLVLTLVGAVSIPCTVLIPLTVQQGTNLMVQTALYIEYILNSMNGFPTLAPPGNTHNLIHPSAEPQYVLDNLESNVVVSPLAHNTSVADPPALMNIVAVTFPSQVNYCG</sequence>
<name>A0A5J4VSH0_9EUKA</name>
<dbReference type="EMBL" id="SNRW01005294">
    <property type="protein sequence ID" value="KAA6385370.1"/>
    <property type="molecule type" value="Genomic_DNA"/>
</dbReference>
<keyword evidence="1" id="KW-0812">Transmembrane</keyword>
<feature type="transmembrane region" description="Helical" evidence="1">
    <location>
        <begin position="179"/>
        <end position="199"/>
    </location>
</feature>
<proteinExistence type="predicted"/>
<organism evidence="2 3">
    <name type="scientific">Streblomastix strix</name>
    <dbReference type="NCBI Taxonomy" id="222440"/>
    <lineage>
        <taxon>Eukaryota</taxon>
        <taxon>Metamonada</taxon>
        <taxon>Preaxostyla</taxon>
        <taxon>Oxymonadida</taxon>
        <taxon>Streblomastigidae</taxon>
        <taxon>Streblomastix</taxon>
    </lineage>
</organism>
<evidence type="ECO:0000313" key="2">
    <source>
        <dbReference type="EMBL" id="KAA6385370.1"/>
    </source>
</evidence>
<gene>
    <name evidence="2" type="ORF">EZS28_019103</name>
</gene>
<evidence type="ECO:0000256" key="1">
    <source>
        <dbReference type="SAM" id="Phobius"/>
    </source>
</evidence>
<keyword evidence="1" id="KW-0472">Membrane</keyword>
<accession>A0A5J4VSH0</accession>
<protein>
    <submittedName>
        <fullName evidence="2">Uncharacterized protein</fullName>
    </submittedName>
</protein>
<feature type="transmembrane region" description="Helical" evidence="1">
    <location>
        <begin position="112"/>
        <end position="130"/>
    </location>
</feature>
<comment type="caution">
    <text evidence="2">The sequence shown here is derived from an EMBL/GenBank/DDBJ whole genome shotgun (WGS) entry which is preliminary data.</text>
</comment>
<dbReference type="AlphaFoldDB" id="A0A5J4VSH0"/>
<reference evidence="2 3" key="1">
    <citation type="submission" date="2019-03" db="EMBL/GenBank/DDBJ databases">
        <title>Single cell metagenomics reveals metabolic interactions within the superorganism composed of flagellate Streblomastix strix and complex community of Bacteroidetes bacteria on its surface.</title>
        <authorList>
            <person name="Treitli S.C."/>
            <person name="Kolisko M."/>
            <person name="Husnik F."/>
            <person name="Keeling P."/>
            <person name="Hampl V."/>
        </authorList>
    </citation>
    <scope>NUCLEOTIDE SEQUENCE [LARGE SCALE GENOMIC DNA]</scope>
    <source>
        <strain evidence="2">ST1C</strain>
    </source>
</reference>